<dbReference type="AlphaFoldDB" id="A0A834IZW2"/>
<protein>
    <submittedName>
        <fullName evidence="2">Uncharacterized protein</fullName>
    </submittedName>
</protein>
<feature type="compositionally biased region" description="Polar residues" evidence="1">
    <location>
        <begin position="83"/>
        <end position="98"/>
    </location>
</feature>
<evidence type="ECO:0000256" key="1">
    <source>
        <dbReference type="SAM" id="MobiDB-lite"/>
    </source>
</evidence>
<comment type="caution">
    <text evidence="2">The sequence shown here is derived from an EMBL/GenBank/DDBJ whole genome shotgun (WGS) entry which is preliminary data.</text>
</comment>
<organism evidence="2 3">
    <name type="scientific">Rhynchophorus ferrugineus</name>
    <name type="common">Red palm weevil</name>
    <name type="synonym">Curculio ferrugineus</name>
    <dbReference type="NCBI Taxonomy" id="354439"/>
    <lineage>
        <taxon>Eukaryota</taxon>
        <taxon>Metazoa</taxon>
        <taxon>Ecdysozoa</taxon>
        <taxon>Arthropoda</taxon>
        <taxon>Hexapoda</taxon>
        <taxon>Insecta</taxon>
        <taxon>Pterygota</taxon>
        <taxon>Neoptera</taxon>
        <taxon>Endopterygota</taxon>
        <taxon>Coleoptera</taxon>
        <taxon>Polyphaga</taxon>
        <taxon>Cucujiformia</taxon>
        <taxon>Curculionidae</taxon>
        <taxon>Dryophthorinae</taxon>
        <taxon>Rhynchophorus</taxon>
    </lineage>
</organism>
<dbReference type="Proteomes" id="UP000625711">
    <property type="component" value="Unassembled WGS sequence"/>
</dbReference>
<keyword evidence="3" id="KW-1185">Reference proteome</keyword>
<name>A0A834IZW2_RHYFE</name>
<sequence length="109" mass="11636">MEIIGGKNRGIWVGNSYEQGGKRALFLGGRKPCAIRGLLDLLLVPVAAGSTWAGGVKVIPFTFAISSNPLCNSSPRGRYSPYSDRNLSPANTLTSSTSLEDKDKGVFDF</sequence>
<feature type="region of interest" description="Disordered" evidence="1">
    <location>
        <begin position="76"/>
        <end position="109"/>
    </location>
</feature>
<evidence type="ECO:0000313" key="3">
    <source>
        <dbReference type="Proteomes" id="UP000625711"/>
    </source>
</evidence>
<proteinExistence type="predicted"/>
<dbReference type="EMBL" id="JAACXV010000014">
    <property type="protein sequence ID" value="KAF7287363.1"/>
    <property type="molecule type" value="Genomic_DNA"/>
</dbReference>
<evidence type="ECO:0000313" key="2">
    <source>
        <dbReference type="EMBL" id="KAF7287363.1"/>
    </source>
</evidence>
<feature type="compositionally biased region" description="Basic and acidic residues" evidence="1">
    <location>
        <begin position="99"/>
        <end position="109"/>
    </location>
</feature>
<reference evidence="2" key="1">
    <citation type="submission" date="2020-08" db="EMBL/GenBank/DDBJ databases">
        <title>Genome sequencing and assembly of the red palm weevil Rhynchophorus ferrugineus.</title>
        <authorList>
            <person name="Dias G.B."/>
            <person name="Bergman C.M."/>
            <person name="Manee M."/>
        </authorList>
    </citation>
    <scope>NUCLEOTIDE SEQUENCE</scope>
    <source>
        <strain evidence="2">AA-2017</strain>
        <tissue evidence="2">Whole larva</tissue>
    </source>
</reference>
<gene>
    <name evidence="2" type="ORF">GWI33_001721</name>
</gene>
<accession>A0A834IZW2</accession>